<keyword evidence="12" id="KW-1185">Reference proteome</keyword>
<gene>
    <name evidence="11" type="primary">mgtE</name>
    <name evidence="11" type="ORF">SIID45300_03013</name>
</gene>
<dbReference type="SUPFAM" id="SSF158791">
    <property type="entry name" value="MgtE N-terminal domain-like"/>
    <property type="match status" value="1"/>
</dbReference>
<name>A0ABQ0CCT0_9PROT</name>
<evidence type="ECO:0000256" key="8">
    <source>
        <dbReference type="PROSITE-ProRule" id="PRU00703"/>
    </source>
</evidence>
<dbReference type="PANTHER" id="PTHR43773">
    <property type="entry name" value="MAGNESIUM TRANSPORTER MGTE"/>
    <property type="match status" value="1"/>
</dbReference>
<keyword evidence="9" id="KW-1003">Cell membrane</keyword>
<keyword evidence="7 9" id="KW-0472">Membrane</keyword>
<dbReference type="RefSeq" id="WP_420906381.1">
    <property type="nucleotide sequence ID" value="NZ_BAAFGK010000005.1"/>
</dbReference>
<keyword evidence="8" id="KW-0129">CBS domain</keyword>
<evidence type="ECO:0000256" key="1">
    <source>
        <dbReference type="ARBA" id="ARBA00004141"/>
    </source>
</evidence>
<dbReference type="InterPro" id="IPR046342">
    <property type="entry name" value="CBS_dom_sf"/>
</dbReference>
<comment type="caution">
    <text evidence="11">The sequence shown here is derived from an EMBL/GenBank/DDBJ whole genome shotgun (WGS) entry which is preliminary data.</text>
</comment>
<keyword evidence="6 9" id="KW-1133">Transmembrane helix</keyword>
<dbReference type="Pfam" id="PF01769">
    <property type="entry name" value="MgtE"/>
    <property type="match status" value="1"/>
</dbReference>
<dbReference type="PROSITE" id="PS51371">
    <property type="entry name" value="CBS"/>
    <property type="match status" value="1"/>
</dbReference>
<dbReference type="InterPro" id="IPR000644">
    <property type="entry name" value="CBS_dom"/>
</dbReference>
<dbReference type="EMBL" id="BAAFGK010000005">
    <property type="protein sequence ID" value="GAB0058660.1"/>
    <property type="molecule type" value="Genomic_DNA"/>
</dbReference>
<evidence type="ECO:0000256" key="7">
    <source>
        <dbReference type="ARBA" id="ARBA00023136"/>
    </source>
</evidence>
<sequence length="462" mass="50249">MSAIIVDDPHPSTPAKPPKYAETIHRLYRKGATVHLSRVIEKLAPTDIAQVINSSLDPKEAMDLFELINCPMNASRAIKDVNEEFQNYIFSHVTDEAAVGILERLTAESRMRVIHNLSSRVGGRLMESLQQTSQIEAGNLSRYQSNSAGSLMTSRFFSLPDTTLAGAAVQIVRELSAQAPLFYAYTVNAENHLTGVCSLRQLLLSPADRPIAEIVDHDVMSVHVSTPVKEVARKVTRARLLAIPVVNDQGVMCGIITVNDLIHDIRAADTQSMLRMADVYAKLDVMSQTFVHIAKSRIPWLIAPFMGGLAAAWILSHYEHTLATVIQLSFFMPMIFGMAGNVSNQATTVAIRGLATGKIKVNNYLKLLFKETSVGVLVGGFYGVCLSTYAMVVFKSTTLAFVVGISILSNILYAGIIAASLPILLQKMGHDPAVGGGPYVLTTVDVLGVINYLLIATFTYGL</sequence>
<dbReference type="Pfam" id="PF00571">
    <property type="entry name" value="CBS"/>
    <property type="match status" value="1"/>
</dbReference>
<feature type="domain" description="CBS" evidence="10">
    <location>
        <begin position="215"/>
        <end position="272"/>
    </location>
</feature>
<dbReference type="SUPFAM" id="SSF161093">
    <property type="entry name" value="MgtE membrane domain-like"/>
    <property type="match status" value="1"/>
</dbReference>
<evidence type="ECO:0000256" key="5">
    <source>
        <dbReference type="ARBA" id="ARBA00022842"/>
    </source>
</evidence>
<dbReference type="NCBIfam" id="TIGR00400">
    <property type="entry name" value="mgtE"/>
    <property type="match status" value="1"/>
</dbReference>
<comment type="subcellular location">
    <subcellularLocation>
        <location evidence="9">Cell membrane</location>
        <topology evidence="9">Multi-pass membrane protein</topology>
    </subcellularLocation>
    <subcellularLocation>
        <location evidence="1">Membrane</location>
        <topology evidence="1">Multi-pass membrane protein</topology>
    </subcellularLocation>
</comment>
<dbReference type="Pfam" id="PF03448">
    <property type="entry name" value="MgtE_N"/>
    <property type="match status" value="1"/>
</dbReference>
<protein>
    <recommendedName>
        <fullName evidence="9">Magnesium transporter MgtE</fullName>
    </recommendedName>
</protein>
<keyword evidence="9" id="KW-0479">Metal-binding</keyword>
<comment type="function">
    <text evidence="9">Acts as a magnesium transporter.</text>
</comment>
<accession>A0ABQ0CCT0</accession>
<reference evidence="11 12" key="1">
    <citation type="submission" date="2024-09" db="EMBL/GenBank/DDBJ databases">
        <title>Draft genome sequence of Candidatus Magnetaquicoccaceae bacterium FCR-1.</title>
        <authorList>
            <person name="Shimoshige H."/>
            <person name="Shimamura S."/>
            <person name="Taoka A."/>
            <person name="Kobayashi H."/>
            <person name="Maekawa T."/>
        </authorList>
    </citation>
    <scope>NUCLEOTIDE SEQUENCE [LARGE SCALE GENOMIC DNA]</scope>
    <source>
        <strain evidence="11 12">FCR-1</strain>
    </source>
</reference>
<evidence type="ECO:0000259" key="10">
    <source>
        <dbReference type="PROSITE" id="PS51371"/>
    </source>
</evidence>
<feature type="transmembrane region" description="Helical" evidence="9">
    <location>
        <begin position="298"/>
        <end position="316"/>
    </location>
</feature>
<dbReference type="CDD" id="cd04606">
    <property type="entry name" value="CBS_pair_Mg_transporter"/>
    <property type="match status" value="1"/>
</dbReference>
<evidence type="ECO:0000313" key="11">
    <source>
        <dbReference type="EMBL" id="GAB0058660.1"/>
    </source>
</evidence>
<dbReference type="SMART" id="SM00116">
    <property type="entry name" value="CBS"/>
    <property type="match status" value="1"/>
</dbReference>
<keyword evidence="4 9" id="KW-0812">Transmembrane</keyword>
<evidence type="ECO:0000313" key="12">
    <source>
        <dbReference type="Proteomes" id="UP001628193"/>
    </source>
</evidence>
<evidence type="ECO:0000256" key="9">
    <source>
        <dbReference type="RuleBase" id="RU362011"/>
    </source>
</evidence>
<evidence type="ECO:0000256" key="4">
    <source>
        <dbReference type="ARBA" id="ARBA00022692"/>
    </source>
</evidence>
<dbReference type="Gene3D" id="3.10.580.10">
    <property type="entry name" value="CBS-domain"/>
    <property type="match status" value="1"/>
</dbReference>
<dbReference type="Proteomes" id="UP001628193">
    <property type="component" value="Unassembled WGS sequence"/>
</dbReference>
<dbReference type="Gene3D" id="1.10.357.20">
    <property type="entry name" value="SLC41 divalent cation transporters, integral membrane domain"/>
    <property type="match status" value="1"/>
</dbReference>
<comment type="subunit">
    <text evidence="9">Homodimer.</text>
</comment>
<dbReference type="InterPro" id="IPR036739">
    <property type="entry name" value="SLC41_membr_dom_sf"/>
</dbReference>
<comment type="similarity">
    <text evidence="2 9">Belongs to the SLC41A transporter family.</text>
</comment>
<dbReference type="InterPro" id="IPR006668">
    <property type="entry name" value="Mg_transptr_MgtE_intracell_dom"/>
</dbReference>
<evidence type="ECO:0000256" key="6">
    <source>
        <dbReference type="ARBA" id="ARBA00022989"/>
    </source>
</evidence>
<proteinExistence type="inferred from homology"/>
<dbReference type="PANTHER" id="PTHR43773:SF1">
    <property type="entry name" value="MAGNESIUM TRANSPORTER MGTE"/>
    <property type="match status" value="1"/>
</dbReference>
<keyword evidence="3 9" id="KW-0813">Transport</keyword>
<feature type="transmembrane region" description="Helical" evidence="9">
    <location>
        <begin position="374"/>
        <end position="394"/>
    </location>
</feature>
<dbReference type="SUPFAM" id="SSF54631">
    <property type="entry name" value="CBS-domain pair"/>
    <property type="match status" value="1"/>
</dbReference>
<dbReference type="Gene3D" id="1.25.60.10">
    <property type="entry name" value="MgtE N-terminal domain-like"/>
    <property type="match status" value="1"/>
</dbReference>
<dbReference type="InterPro" id="IPR038076">
    <property type="entry name" value="MgtE_N_sf"/>
</dbReference>
<dbReference type="InterPro" id="IPR006667">
    <property type="entry name" value="SLC41_membr_dom"/>
</dbReference>
<feature type="transmembrane region" description="Helical" evidence="9">
    <location>
        <begin position="400"/>
        <end position="425"/>
    </location>
</feature>
<feature type="transmembrane region" description="Helical" evidence="9">
    <location>
        <begin position="437"/>
        <end position="460"/>
    </location>
</feature>
<dbReference type="InterPro" id="IPR006669">
    <property type="entry name" value="MgtE_transporter"/>
</dbReference>
<feature type="transmembrane region" description="Helical" evidence="9">
    <location>
        <begin position="322"/>
        <end position="342"/>
    </location>
</feature>
<evidence type="ECO:0000256" key="3">
    <source>
        <dbReference type="ARBA" id="ARBA00022448"/>
    </source>
</evidence>
<keyword evidence="5 9" id="KW-0460">Magnesium</keyword>
<organism evidence="11 12">
    <name type="scientific">Candidatus Magnetaquiglobus chichijimensis</name>
    <dbReference type="NCBI Taxonomy" id="3141448"/>
    <lineage>
        <taxon>Bacteria</taxon>
        <taxon>Pseudomonadati</taxon>
        <taxon>Pseudomonadota</taxon>
        <taxon>Magnetococcia</taxon>
        <taxon>Magnetococcales</taxon>
        <taxon>Candidatus Magnetaquicoccaceae</taxon>
        <taxon>Candidatus Magnetaquiglobus</taxon>
    </lineage>
</organism>
<evidence type="ECO:0000256" key="2">
    <source>
        <dbReference type="ARBA" id="ARBA00009749"/>
    </source>
</evidence>